<dbReference type="RefSeq" id="WP_010765874.1">
    <property type="nucleotide sequence ID" value="NZ_ASWB01000002.1"/>
</dbReference>
<dbReference type="HOGENOM" id="CLU_917476_0_0_9"/>
<feature type="chain" id="PRO_5004356462" evidence="2">
    <location>
        <begin position="22"/>
        <end position="303"/>
    </location>
</feature>
<evidence type="ECO:0000313" key="3">
    <source>
        <dbReference type="EMBL" id="EOH97241.1"/>
    </source>
</evidence>
<evidence type="ECO:0000313" key="5">
    <source>
        <dbReference type="Proteomes" id="UP000013781"/>
    </source>
</evidence>
<evidence type="ECO:0000313" key="4">
    <source>
        <dbReference type="EMBL" id="EOT71581.1"/>
    </source>
</evidence>
<keyword evidence="1" id="KW-0812">Transmembrane</keyword>
<reference evidence="3 5" key="1">
    <citation type="submission" date="2013-02" db="EMBL/GenBank/DDBJ databases">
        <title>The Genome Sequence of Enterococcus moraviensis BAA-383.</title>
        <authorList>
            <consortium name="The Broad Institute Genome Sequencing Platform"/>
            <consortium name="The Broad Institute Genome Sequencing Center for Infectious Disease"/>
            <person name="Earl A.M."/>
            <person name="Gilmore M.S."/>
            <person name="Lebreton F."/>
            <person name="Walker B."/>
            <person name="Young S.K."/>
            <person name="Zeng Q."/>
            <person name="Gargeya S."/>
            <person name="Fitzgerald M."/>
            <person name="Haas B."/>
            <person name="Abouelleil A."/>
            <person name="Alvarado L."/>
            <person name="Arachchi H.M."/>
            <person name="Berlin A.M."/>
            <person name="Chapman S.B."/>
            <person name="Dewar J."/>
            <person name="Goldberg J."/>
            <person name="Griggs A."/>
            <person name="Gujja S."/>
            <person name="Hansen M."/>
            <person name="Howarth C."/>
            <person name="Imamovic A."/>
            <person name="Larimer J."/>
            <person name="McCowan C."/>
            <person name="Murphy C."/>
            <person name="Neiman D."/>
            <person name="Pearson M."/>
            <person name="Priest M."/>
            <person name="Roberts A."/>
            <person name="Saif S."/>
            <person name="Shea T."/>
            <person name="Sisk P."/>
            <person name="Sykes S."/>
            <person name="Wortman J."/>
            <person name="Nusbaum C."/>
            <person name="Birren B."/>
        </authorList>
    </citation>
    <scope>NUCLEOTIDE SEQUENCE [LARGE SCALE GENOMIC DNA]</scope>
    <source>
        <strain evidence="3 5">ATCC BAA-383</strain>
    </source>
</reference>
<gene>
    <name evidence="4" type="ORF">I586_01388</name>
    <name evidence="3" type="ORF">UAY_02515</name>
</gene>
<name>R2SWR5_9ENTE</name>
<sequence>MKKCLVGIGLFLFFFPLICYAENIEDSATNSSFDASNDLMSRYARKQILNGETTSIKKKKKQIYLEFPFDSEPYMSFSNFVLDGPTHVYSGFIETIYYRDKIKIKDMYYENNPVKTDKLGIYSTDLCFTSDDGVIYHYKNVPYLVSSNQSTIFFSEVNFDKESKTINGEIKIPASKSPCQIDLFYTDNDEYHYQGSSVNKKGRFKIELNREGIEGKMYLRASDGLGNYADAYDISKQGSTRYSIPKESLKAIEESYKTSKDKTNKDKTDRPLILNISSLIIILILIILLFLRLRVIRKRRKRK</sequence>
<keyword evidence="6" id="KW-1185">Reference proteome</keyword>
<protein>
    <submittedName>
        <fullName evidence="3">Uncharacterized protein</fullName>
    </submittedName>
</protein>
<keyword evidence="2" id="KW-0732">Signal</keyword>
<dbReference type="AlphaFoldDB" id="R2SWR5"/>
<comment type="caution">
    <text evidence="3">The sequence shown here is derived from an EMBL/GenBank/DDBJ whole genome shotgun (WGS) entry which is preliminary data.</text>
</comment>
<dbReference type="EMBL" id="ASWB01000002">
    <property type="protein sequence ID" value="EOT71581.1"/>
    <property type="molecule type" value="Genomic_DNA"/>
</dbReference>
<evidence type="ECO:0000256" key="2">
    <source>
        <dbReference type="SAM" id="SignalP"/>
    </source>
</evidence>
<feature type="signal peptide" evidence="2">
    <location>
        <begin position="1"/>
        <end position="21"/>
    </location>
</feature>
<dbReference type="EMBL" id="AJAS01000020">
    <property type="protein sequence ID" value="EOH97241.1"/>
    <property type="molecule type" value="Genomic_DNA"/>
</dbReference>
<organism evidence="3 5">
    <name type="scientific">Enterococcus moraviensis ATCC BAA-383</name>
    <dbReference type="NCBI Taxonomy" id="1158609"/>
    <lineage>
        <taxon>Bacteria</taxon>
        <taxon>Bacillati</taxon>
        <taxon>Bacillota</taxon>
        <taxon>Bacilli</taxon>
        <taxon>Lactobacillales</taxon>
        <taxon>Enterococcaceae</taxon>
        <taxon>Enterococcus</taxon>
    </lineage>
</organism>
<evidence type="ECO:0000256" key="1">
    <source>
        <dbReference type="SAM" id="Phobius"/>
    </source>
</evidence>
<proteinExistence type="predicted"/>
<evidence type="ECO:0000313" key="6">
    <source>
        <dbReference type="Proteomes" id="UP000014157"/>
    </source>
</evidence>
<dbReference type="Proteomes" id="UP000013781">
    <property type="component" value="Unassembled WGS sequence"/>
</dbReference>
<reference evidence="4 6" key="2">
    <citation type="submission" date="2013-03" db="EMBL/GenBank/DDBJ databases">
        <title>The Genome Sequence of Enterococcus moraviensis BAA-383 (PacBio/Illumina hybrid assembly).</title>
        <authorList>
            <consortium name="The Broad Institute Genomics Platform"/>
            <consortium name="The Broad Institute Genome Sequencing Center for Infectious Disease"/>
            <person name="Earl A."/>
            <person name="Russ C."/>
            <person name="Gilmore M."/>
            <person name="Surin D."/>
            <person name="Walker B."/>
            <person name="Young S."/>
            <person name="Zeng Q."/>
            <person name="Gargeya S."/>
            <person name="Fitzgerald M."/>
            <person name="Haas B."/>
            <person name="Abouelleil A."/>
            <person name="Allen A.W."/>
            <person name="Alvarado L."/>
            <person name="Arachchi H.M."/>
            <person name="Berlin A.M."/>
            <person name="Chapman S.B."/>
            <person name="Gainer-Dewar J."/>
            <person name="Goldberg J."/>
            <person name="Griggs A."/>
            <person name="Gujja S."/>
            <person name="Hansen M."/>
            <person name="Howarth C."/>
            <person name="Imamovic A."/>
            <person name="Ireland A."/>
            <person name="Larimer J."/>
            <person name="McCowan C."/>
            <person name="Murphy C."/>
            <person name="Pearson M."/>
            <person name="Poon T.W."/>
            <person name="Priest M."/>
            <person name="Roberts A."/>
            <person name="Saif S."/>
            <person name="Shea T."/>
            <person name="Sisk P."/>
            <person name="Sykes S."/>
            <person name="Wortman J."/>
            <person name="Nusbaum C."/>
            <person name="Birren B."/>
        </authorList>
    </citation>
    <scope>NUCLEOTIDE SEQUENCE [LARGE SCALE GENOMIC DNA]</scope>
    <source>
        <strain evidence="4 6">ATCC BAA-383</strain>
    </source>
</reference>
<dbReference type="PATRIC" id="fig|1158609.3.peg.2462"/>
<feature type="transmembrane region" description="Helical" evidence="1">
    <location>
        <begin position="272"/>
        <end position="293"/>
    </location>
</feature>
<dbReference type="eggNOG" id="ENOG5030R9Z">
    <property type="taxonomic scope" value="Bacteria"/>
</dbReference>
<dbReference type="OrthoDB" id="2181145at2"/>
<dbReference type="Proteomes" id="UP000014157">
    <property type="component" value="Unassembled WGS sequence"/>
</dbReference>
<accession>R2SWR5</accession>
<keyword evidence="1" id="KW-1133">Transmembrane helix</keyword>
<keyword evidence="1" id="KW-0472">Membrane</keyword>